<evidence type="ECO:0000313" key="4">
    <source>
        <dbReference type="Proteomes" id="UP000326944"/>
    </source>
</evidence>
<evidence type="ECO:0000313" key="2">
    <source>
        <dbReference type="EMBL" id="QFR49957.1"/>
    </source>
</evidence>
<proteinExistence type="predicted"/>
<dbReference type="EMBL" id="CP043617">
    <property type="protein sequence ID" value="QFR49957.1"/>
    <property type="molecule type" value="Genomic_DNA"/>
</dbReference>
<sequence length="178" mass="20883">MNNISRQSIYILILSIILLVFVLLFSFLALIPEGKKYRIQRVQLGKEYRDLKRYQDFEAQTFEELKILQADNRHIITAFDTVFDQDRFIKKYKALFNTLELTKAQNLEKEDGFSVYNVKTSSKISSPATFYKFLDEVNKSDWIVAVNFPIDFKREGEVINSSFQMKVYSNSKDSNTSK</sequence>
<keyword evidence="1" id="KW-0472">Membrane</keyword>
<dbReference type="AlphaFoldDB" id="A0A5P8P457"/>
<keyword evidence="4" id="KW-1185">Reference proteome</keyword>
<protein>
    <submittedName>
        <fullName evidence="3">Uncharacterized protein</fullName>
    </submittedName>
</protein>
<feature type="transmembrane region" description="Helical" evidence="1">
    <location>
        <begin position="12"/>
        <end position="31"/>
    </location>
</feature>
<evidence type="ECO:0000256" key="1">
    <source>
        <dbReference type="SAM" id="Phobius"/>
    </source>
</evidence>
<keyword evidence="1" id="KW-0812">Transmembrane</keyword>
<dbReference type="RefSeq" id="WP_152307905.1">
    <property type="nucleotide sequence ID" value="NZ_CP043617.1"/>
</dbReference>
<gene>
    <name evidence="2" type="ORF">FJR48_09560</name>
    <name evidence="3" type="ORF">FJR48_11935</name>
</gene>
<dbReference type="EMBL" id="CP043618">
    <property type="protein sequence ID" value="QFR50512.1"/>
    <property type="molecule type" value="Genomic_DNA"/>
</dbReference>
<keyword evidence="1" id="KW-1133">Transmembrane helix</keyword>
<organism evidence="3 4">
    <name type="scientific">Sulfurimonas lithotrophica</name>
    <dbReference type="NCBI Taxonomy" id="2590022"/>
    <lineage>
        <taxon>Bacteria</taxon>
        <taxon>Pseudomonadati</taxon>
        <taxon>Campylobacterota</taxon>
        <taxon>Epsilonproteobacteria</taxon>
        <taxon>Campylobacterales</taxon>
        <taxon>Sulfurimonadaceae</taxon>
        <taxon>Sulfurimonas</taxon>
    </lineage>
</organism>
<dbReference type="KEGG" id="sulg:FJR48_11935"/>
<accession>A0A5P8P457</accession>
<keyword evidence="3" id="KW-0614">Plasmid</keyword>
<geneLocation type="plasmid" evidence="3">
    <name>unnamed</name>
</geneLocation>
<dbReference type="Proteomes" id="UP000326944">
    <property type="component" value="Plasmid unnamed"/>
</dbReference>
<dbReference type="OrthoDB" id="5372846at2"/>
<name>A0A5P8P457_9BACT</name>
<reference evidence="3 4" key="1">
    <citation type="submission" date="2019-09" db="EMBL/GenBank/DDBJ databases">
        <title>Sulfurimonas gotlandica sp. nov., a chemoautotrophic and psychrotolerant epsilonproteobacterium isolated from a pelagic redoxcline, and an emended description of the genus Sulfurimonas.</title>
        <authorList>
            <person name="Wang S."/>
            <person name="Jiang L."/>
            <person name="Shao S."/>
        </authorList>
    </citation>
    <scope>NUCLEOTIDE SEQUENCE [LARGE SCALE GENOMIC DNA]</scope>
    <source>
        <strain evidence="3 4">GYSZ_1</strain>
        <plasmid evidence="3 4">unnamed</plasmid>
    </source>
</reference>
<evidence type="ECO:0000313" key="3">
    <source>
        <dbReference type="EMBL" id="QFR50512.1"/>
    </source>
</evidence>
<dbReference type="KEGG" id="sulg:FJR48_09560"/>
<dbReference type="Proteomes" id="UP000326944">
    <property type="component" value="Chromosome"/>
</dbReference>